<accession>A0A5C3KIH2</accession>
<name>A0A5C3KIH2_COPMA</name>
<dbReference type="OrthoDB" id="3478523at2759"/>
<evidence type="ECO:0000313" key="2">
    <source>
        <dbReference type="EMBL" id="TFK19894.1"/>
    </source>
</evidence>
<dbReference type="AlphaFoldDB" id="A0A5C3KIH2"/>
<dbReference type="EMBL" id="ML210320">
    <property type="protein sequence ID" value="TFK19894.1"/>
    <property type="molecule type" value="Genomic_DNA"/>
</dbReference>
<keyword evidence="3" id="KW-1185">Reference proteome</keyword>
<gene>
    <name evidence="2" type="ORF">FA15DRAFT_626191</name>
</gene>
<feature type="compositionally biased region" description="Basic and acidic residues" evidence="1">
    <location>
        <begin position="289"/>
        <end position="299"/>
    </location>
</feature>
<feature type="region of interest" description="Disordered" evidence="1">
    <location>
        <begin position="265"/>
        <end position="299"/>
    </location>
</feature>
<evidence type="ECO:0000313" key="3">
    <source>
        <dbReference type="Proteomes" id="UP000307440"/>
    </source>
</evidence>
<feature type="compositionally biased region" description="Basic and acidic residues" evidence="1">
    <location>
        <begin position="268"/>
        <end position="277"/>
    </location>
</feature>
<proteinExistence type="predicted"/>
<sequence>MTISNKRYHAVAHRLPRLPRELVHGVLDDLPLTKVLELICNHNIPYVEQCVTTHISYGKLLSGDQLQILKKWFALYLRVCSARRSDPHPKVRVLNKEAHILLEEFADETAFRVFEKTIASQVFTEMLLYKPFFPVLRRFSKVSIPEPEFWDGSSVDYLEQIYDILDANEVALNTLKVNQLMRMADFLERFPTLLRTCRDKLQETKRNPKHRIDYLRVQASRMPVRQILDNQWVGRSIFAHTQFYILPYDRVLRVFLKILQRYPPSNDTKSDSETKKEEDDDDDDEDNDGEPKYEFKLTKKVKPEKGRRVPHEYPGIITFVLEGMALHSPRYPGEPPAKVSPRVLHSKYSHPSHKGRGGVLQPTFFVPDDFPNPKNMKKWEGLDPMAEKDFEWLEAFLSICEYMSRMQVPWSQTQTVGQHWHAHV</sequence>
<feature type="compositionally biased region" description="Acidic residues" evidence="1">
    <location>
        <begin position="278"/>
        <end position="288"/>
    </location>
</feature>
<organism evidence="2 3">
    <name type="scientific">Coprinopsis marcescibilis</name>
    <name type="common">Agaric fungus</name>
    <name type="synonym">Psathyrella marcescibilis</name>
    <dbReference type="NCBI Taxonomy" id="230819"/>
    <lineage>
        <taxon>Eukaryota</taxon>
        <taxon>Fungi</taxon>
        <taxon>Dikarya</taxon>
        <taxon>Basidiomycota</taxon>
        <taxon>Agaricomycotina</taxon>
        <taxon>Agaricomycetes</taxon>
        <taxon>Agaricomycetidae</taxon>
        <taxon>Agaricales</taxon>
        <taxon>Agaricineae</taxon>
        <taxon>Psathyrellaceae</taxon>
        <taxon>Coprinopsis</taxon>
    </lineage>
</organism>
<reference evidence="2 3" key="1">
    <citation type="journal article" date="2019" name="Nat. Ecol. Evol.">
        <title>Megaphylogeny resolves global patterns of mushroom evolution.</title>
        <authorList>
            <person name="Varga T."/>
            <person name="Krizsan K."/>
            <person name="Foldi C."/>
            <person name="Dima B."/>
            <person name="Sanchez-Garcia M."/>
            <person name="Sanchez-Ramirez S."/>
            <person name="Szollosi G.J."/>
            <person name="Szarkandi J.G."/>
            <person name="Papp V."/>
            <person name="Albert L."/>
            <person name="Andreopoulos W."/>
            <person name="Angelini C."/>
            <person name="Antonin V."/>
            <person name="Barry K.W."/>
            <person name="Bougher N.L."/>
            <person name="Buchanan P."/>
            <person name="Buyck B."/>
            <person name="Bense V."/>
            <person name="Catcheside P."/>
            <person name="Chovatia M."/>
            <person name="Cooper J."/>
            <person name="Damon W."/>
            <person name="Desjardin D."/>
            <person name="Finy P."/>
            <person name="Geml J."/>
            <person name="Haridas S."/>
            <person name="Hughes K."/>
            <person name="Justo A."/>
            <person name="Karasinski D."/>
            <person name="Kautmanova I."/>
            <person name="Kiss B."/>
            <person name="Kocsube S."/>
            <person name="Kotiranta H."/>
            <person name="LaButti K.M."/>
            <person name="Lechner B.E."/>
            <person name="Liimatainen K."/>
            <person name="Lipzen A."/>
            <person name="Lukacs Z."/>
            <person name="Mihaltcheva S."/>
            <person name="Morgado L.N."/>
            <person name="Niskanen T."/>
            <person name="Noordeloos M.E."/>
            <person name="Ohm R.A."/>
            <person name="Ortiz-Santana B."/>
            <person name="Ovrebo C."/>
            <person name="Racz N."/>
            <person name="Riley R."/>
            <person name="Savchenko A."/>
            <person name="Shiryaev A."/>
            <person name="Soop K."/>
            <person name="Spirin V."/>
            <person name="Szebenyi C."/>
            <person name="Tomsovsky M."/>
            <person name="Tulloss R.E."/>
            <person name="Uehling J."/>
            <person name="Grigoriev I.V."/>
            <person name="Vagvolgyi C."/>
            <person name="Papp T."/>
            <person name="Martin F.M."/>
            <person name="Miettinen O."/>
            <person name="Hibbett D.S."/>
            <person name="Nagy L.G."/>
        </authorList>
    </citation>
    <scope>NUCLEOTIDE SEQUENCE [LARGE SCALE GENOMIC DNA]</scope>
    <source>
        <strain evidence="2 3">CBS 121175</strain>
    </source>
</reference>
<protein>
    <submittedName>
        <fullName evidence="2">Uncharacterized protein</fullName>
    </submittedName>
</protein>
<evidence type="ECO:0000256" key="1">
    <source>
        <dbReference type="SAM" id="MobiDB-lite"/>
    </source>
</evidence>
<dbReference type="Proteomes" id="UP000307440">
    <property type="component" value="Unassembled WGS sequence"/>
</dbReference>